<keyword evidence="3" id="KW-0479">Metal-binding</keyword>
<feature type="non-terminal residue" evidence="7">
    <location>
        <position position="46"/>
    </location>
</feature>
<reference evidence="7 8" key="1">
    <citation type="submission" date="2018-09" db="EMBL/GenBank/DDBJ databases">
        <title>Metagenome Assembled Genomes from an Advanced Water Purification Facility.</title>
        <authorList>
            <person name="Stamps B.W."/>
            <person name="Spear J.R."/>
        </authorList>
    </citation>
    <scope>NUCLEOTIDE SEQUENCE [LARGE SCALE GENOMIC DNA]</scope>
    <source>
        <strain evidence="7">Bin_54_1</strain>
    </source>
</reference>
<feature type="domain" description="NapC/NirT cytochrome c N-terminal" evidence="6">
    <location>
        <begin position="7"/>
        <end position="46"/>
    </location>
</feature>
<dbReference type="InterPro" id="IPR038266">
    <property type="entry name" value="NapC/NirT_cytc_sf"/>
</dbReference>
<protein>
    <submittedName>
        <fullName evidence="7">Cytochrome C</fullName>
    </submittedName>
</protein>
<evidence type="ECO:0000259" key="6">
    <source>
        <dbReference type="Pfam" id="PF03264"/>
    </source>
</evidence>
<dbReference type="EMBL" id="SSFX01000056">
    <property type="protein sequence ID" value="TXI28207.1"/>
    <property type="molecule type" value="Genomic_DNA"/>
</dbReference>
<evidence type="ECO:0000313" key="7">
    <source>
        <dbReference type="EMBL" id="TXI28207.1"/>
    </source>
</evidence>
<dbReference type="Gene3D" id="1.10.3820.10">
    <property type="entry name" value="Di-heme elbow motif domain"/>
    <property type="match status" value="1"/>
</dbReference>
<keyword evidence="5" id="KW-0408">Iron</keyword>
<comment type="caution">
    <text evidence="7">The sequence shown here is derived from an EMBL/GenBank/DDBJ whole genome shotgun (WGS) entry which is preliminary data.</text>
</comment>
<dbReference type="InterPro" id="IPR005126">
    <property type="entry name" value="NapC/NirT_cyt_c_N"/>
</dbReference>
<evidence type="ECO:0000256" key="3">
    <source>
        <dbReference type="ARBA" id="ARBA00022723"/>
    </source>
</evidence>
<dbReference type="Proteomes" id="UP000321055">
    <property type="component" value="Unassembled WGS sequence"/>
</dbReference>
<evidence type="ECO:0000256" key="2">
    <source>
        <dbReference type="ARBA" id="ARBA00022617"/>
    </source>
</evidence>
<organism evidence="7 8">
    <name type="scientific">Nitrosomonas oligotropha</name>
    <dbReference type="NCBI Taxonomy" id="42354"/>
    <lineage>
        <taxon>Bacteria</taxon>
        <taxon>Pseudomonadati</taxon>
        <taxon>Pseudomonadota</taxon>
        <taxon>Betaproteobacteria</taxon>
        <taxon>Nitrosomonadales</taxon>
        <taxon>Nitrosomonadaceae</taxon>
        <taxon>Nitrosomonas</taxon>
    </lineage>
</organism>
<keyword evidence="4" id="KW-0249">Electron transport</keyword>
<dbReference type="Pfam" id="PF03264">
    <property type="entry name" value="Cytochrom_NNT"/>
    <property type="match status" value="1"/>
</dbReference>
<keyword evidence="2" id="KW-0349">Heme</keyword>
<evidence type="ECO:0000256" key="1">
    <source>
        <dbReference type="ARBA" id="ARBA00022448"/>
    </source>
</evidence>
<gene>
    <name evidence="7" type="ORF">E6Q60_07950</name>
</gene>
<evidence type="ECO:0000256" key="5">
    <source>
        <dbReference type="ARBA" id="ARBA00023004"/>
    </source>
</evidence>
<sequence>MTGIQKGAIGTLLTGGLLGIVLVAVVFGGEAALSTEEFCTSCHSMT</sequence>
<dbReference type="AlphaFoldDB" id="A0A5C7VRJ8"/>
<keyword evidence="1" id="KW-0813">Transport</keyword>
<name>A0A5C7VRJ8_9PROT</name>
<evidence type="ECO:0000256" key="4">
    <source>
        <dbReference type="ARBA" id="ARBA00022982"/>
    </source>
</evidence>
<dbReference type="GO" id="GO:0046872">
    <property type="term" value="F:metal ion binding"/>
    <property type="evidence" value="ECO:0007669"/>
    <property type="project" value="UniProtKB-KW"/>
</dbReference>
<proteinExistence type="predicted"/>
<accession>A0A5C7VRJ8</accession>
<evidence type="ECO:0000313" key="8">
    <source>
        <dbReference type="Proteomes" id="UP000321055"/>
    </source>
</evidence>